<evidence type="ECO:0000256" key="1">
    <source>
        <dbReference type="SAM" id="Phobius"/>
    </source>
</evidence>
<dbReference type="PROSITE" id="PS50846">
    <property type="entry name" value="HMA_2"/>
    <property type="match status" value="1"/>
</dbReference>
<name>A0A2P6N691_9EUKA</name>
<evidence type="ECO:0000313" key="5">
    <source>
        <dbReference type="Proteomes" id="UP000241769"/>
    </source>
</evidence>
<keyword evidence="1" id="KW-0812">Transmembrane</keyword>
<dbReference type="InterPro" id="IPR036163">
    <property type="entry name" value="HMA_dom_sf"/>
</dbReference>
<dbReference type="SUPFAM" id="SSF55008">
    <property type="entry name" value="HMA, heavy metal-associated domain"/>
    <property type="match status" value="1"/>
</dbReference>
<dbReference type="EMBL" id="MDYQ01000029">
    <property type="protein sequence ID" value="PRP86533.1"/>
    <property type="molecule type" value="Genomic_DNA"/>
</dbReference>
<evidence type="ECO:0000313" key="3">
    <source>
        <dbReference type="EMBL" id="PRP79476.1"/>
    </source>
</evidence>
<dbReference type="InParanoid" id="A0A2P6N691"/>
<dbReference type="Pfam" id="PF00403">
    <property type="entry name" value="HMA"/>
    <property type="match status" value="1"/>
</dbReference>
<accession>A0A2P6N691</accession>
<dbReference type="AlphaFoldDB" id="A0A2P6N691"/>
<dbReference type="Gene3D" id="3.30.70.100">
    <property type="match status" value="1"/>
</dbReference>
<comment type="caution">
    <text evidence="3">The sequence shown here is derived from an EMBL/GenBank/DDBJ whole genome shotgun (WGS) entry which is preliminary data.</text>
</comment>
<dbReference type="Proteomes" id="UP000241769">
    <property type="component" value="Unassembled WGS sequence"/>
</dbReference>
<gene>
    <name evidence="4" type="ORF">PROFUN_05171</name>
    <name evidence="3" type="ORF">PROFUN_12602</name>
</gene>
<dbReference type="GO" id="GO:0046872">
    <property type="term" value="F:metal ion binding"/>
    <property type="evidence" value="ECO:0007669"/>
    <property type="project" value="InterPro"/>
</dbReference>
<keyword evidence="5" id="KW-1185">Reference proteome</keyword>
<evidence type="ECO:0000259" key="2">
    <source>
        <dbReference type="PROSITE" id="PS50846"/>
    </source>
</evidence>
<feature type="transmembrane region" description="Helical" evidence="1">
    <location>
        <begin position="12"/>
        <end position="35"/>
    </location>
</feature>
<keyword evidence="1" id="KW-0472">Membrane</keyword>
<proteinExistence type="predicted"/>
<sequence>MASSSQHGLLTYAAAISGGLLSSSCCVVQLVLNYFSIGCAGFSVLDPFRNTFLSITYGTLFYKVWRDQTLGRGLLTRENAITSLIVLALSVSPTVVRSINHGRLSSEGDLIVKRVEITGMNCESCANSVRNGMMKLPGVEQVRVELKDKSVTIWSKREVSL</sequence>
<evidence type="ECO:0000313" key="4">
    <source>
        <dbReference type="EMBL" id="PRP86533.1"/>
    </source>
</evidence>
<reference evidence="3 5" key="1">
    <citation type="journal article" date="2018" name="Genome Biol. Evol.">
        <title>Multiple Roots of Fruiting Body Formation in Amoebozoa.</title>
        <authorList>
            <person name="Hillmann F."/>
            <person name="Forbes G."/>
            <person name="Novohradska S."/>
            <person name="Ferling I."/>
            <person name="Riege K."/>
            <person name="Groth M."/>
            <person name="Westermann M."/>
            <person name="Marz M."/>
            <person name="Spaller T."/>
            <person name="Winckler T."/>
            <person name="Schaap P."/>
            <person name="Glockner G."/>
        </authorList>
    </citation>
    <scope>NUCLEOTIDE SEQUENCE [LARGE SCALE GENOMIC DNA]</scope>
    <source>
        <strain evidence="3 5">Jena</strain>
    </source>
</reference>
<feature type="domain" description="HMA" evidence="2">
    <location>
        <begin position="111"/>
        <end position="161"/>
    </location>
</feature>
<protein>
    <recommendedName>
        <fullName evidence="2">HMA domain-containing protein</fullName>
    </recommendedName>
</protein>
<dbReference type="CDD" id="cd00371">
    <property type="entry name" value="HMA"/>
    <property type="match status" value="1"/>
</dbReference>
<dbReference type="OrthoDB" id="689350at2759"/>
<keyword evidence="1" id="KW-1133">Transmembrane helix</keyword>
<dbReference type="EMBL" id="MDYQ01000183">
    <property type="protein sequence ID" value="PRP79476.1"/>
    <property type="molecule type" value="Genomic_DNA"/>
</dbReference>
<organism evidence="3 5">
    <name type="scientific">Planoprotostelium fungivorum</name>
    <dbReference type="NCBI Taxonomy" id="1890364"/>
    <lineage>
        <taxon>Eukaryota</taxon>
        <taxon>Amoebozoa</taxon>
        <taxon>Evosea</taxon>
        <taxon>Variosea</taxon>
        <taxon>Cavosteliida</taxon>
        <taxon>Cavosteliaceae</taxon>
        <taxon>Planoprotostelium</taxon>
    </lineage>
</organism>
<dbReference type="InterPro" id="IPR006121">
    <property type="entry name" value="HMA_dom"/>
</dbReference>